<evidence type="ECO:0000313" key="3">
    <source>
        <dbReference type="Proteomes" id="UP000243542"/>
    </source>
</evidence>
<dbReference type="EMBL" id="PDJK01000002">
    <property type="protein sequence ID" value="PFG49721.1"/>
    <property type="molecule type" value="Genomic_DNA"/>
</dbReference>
<dbReference type="Proteomes" id="UP000243542">
    <property type="component" value="Unassembled WGS sequence"/>
</dbReference>
<feature type="compositionally biased region" description="Polar residues" evidence="1">
    <location>
        <begin position="89"/>
        <end position="102"/>
    </location>
</feature>
<keyword evidence="3" id="KW-1185">Reference proteome</keyword>
<evidence type="ECO:0000313" key="2">
    <source>
        <dbReference type="EMBL" id="PFG49721.1"/>
    </source>
</evidence>
<accession>A0A2A9FG49</accession>
<sequence>MMTRQPRLTLLITGPDRLRRDPGLWVCEGTLHSLRSSSELGRVTAQGVPRLWVQEARGNRRPGGADSSQDRNPVSAPGPMAISIASWAADSQRSTVEPSGTA</sequence>
<reference evidence="2 3" key="1">
    <citation type="submission" date="2017-10" db="EMBL/GenBank/DDBJ databases">
        <title>Sequencing the genomes of 1000 actinobacteria strains.</title>
        <authorList>
            <person name="Klenk H.-P."/>
        </authorList>
    </citation>
    <scope>NUCLEOTIDE SEQUENCE [LARGE SCALE GENOMIC DNA]</scope>
    <source>
        <strain evidence="2 3">DSM 46092</strain>
    </source>
</reference>
<name>A0A2A9FG49_9PSEU</name>
<feature type="region of interest" description="Disordered" evidence="1">
    <location>
        <begin position="56"/>
        <end position="102"/>
    </location>
</feature>
<comment type="caution">
    <text evidence="2">The sequence shown here is derived from an EMBL/GenBank/DDBJ whole genome shotgun (WGS) entry which is preliminary data.</text>
</comment>
<evidence type="ECO:0000256" key="1">
    <source>
        <dbReference type="SAM" id="MobiDB-lite"/>
    </source>
</evidence>
<dbReference type="AlphaFoldDB" id="A0A2A9FG49"/>
<protein>
    <submittedName>
        <fullName evidence="2">Uncharacterized protein</fullName>
    </submittedName>
</protein>
<gene>
    <name evidence="2" type="ORF">ATK36_4895</name>
</gene>
<proteinExistence type="predicted"/>
<organism evidence="2 3">
    <name type="scientific">Amycolatopsis sulphurea</name>
    <dbReference type="NCBI Taxonomy" id="76022"/>
    <lineage>
        <taxon>Bacteria</taxon>
        <taxon>Bacillati</taxon>
        <taxon>Actinomycetota</taxon>
        <taxon>Actinomycetes</taxon>
        <taxon>Pseudonocardiales</taxon>
        <taxon>Pseudonocardiaceae</taxon>
        <taxon>Amycolatopsis</taxon>
    </lineage>
</organism>